<name>A0A4R1S577_HYDET</name>
<keyword evidence="1" id="KW-0812">Transmembrane</keyword>
<keyword evidence="4" id="KW-0808">Transferase</keyword>
<dbReference type="InterPro" id="IPR050640">
    <property type="entry name" value="Bact_2-comp_sensor_kinase"/>
</dbReference>
<protein>
    <submittedName>
        <fullName evidence="4">Histidine kinase</fullName>
    </submittedName>
</protein>
<dbReference type="Pfam" id="PF02518">
    <property type="entry name" value="HATPase_c"/>
    <property type="match status" value="1"/>
</dbReference>
<comment type="caution">
    <text evidence="4">The sequence shown here is derived from an EMBL/GenBank/DDBJ whole genome shotgun (WGS) entry which is preliminary data.</text>
</comment>
<dbReference type="PANTHER" id="PTHR34220">
    <property type="entry name" value="SENSOR HISTIDINE KINASE YPDA"/>
    <property type="match status" value="1"/>
</dbReference>
<dbReference type="RefSeq" id="WP_132013274.1">
    <property type="nucleotide sequence ID" value="NZ_SLUN01000004.1"/>
</dbReference>
<dbReference type="InterPro" id="IPR010559">
    <property type="entry name" value="Sig_transdc_His_kin_internal"/>
</dbReference>
<evidence type="ECO:0000313" key="5">
    <source>
        <dbReference type="Proteomes" id="UP000295008"/>
    </source>
</evidence>
<dbReference type="Gene3D" id="3.30.565.10">
    <property type="entry name" value="Histidine kinase-like ATPase, C-terminal domain"/>
    <property type="match status" value="1"/>
</dbReference>
<dbReference type="Proteomes" id="UP000295008">
    <property type="component" value="Unassembled WGS sequence"/>
</dbReference>
<dbReference type="InterPro" id="IPR003594">
    <property type="entry name" value="HATPase_dom"/>
</dbReference>
<reference evidence="4 5" key="1">
    <citation type="submission" date="2019-03" db="EMBL/GenBank/DDBJ databases">
        <title>Genomic Encyclopedia of Type Strains, Phase IV (KMG-IV): sequencing the most valuable type-strain genomes for metagenomic binning, comparative biology and taxonomic classification.</title>
        <authorList>
            <person name="Goeker M."/>
        </authorList>
    </citation>
    <scope>NUCLEOTIDE SEQUENCE [LARGE SCALE GENOMIC DNA]</scope>
    <source>
        <strain evidence="4 5">LX-B</strain>
    </source>
</reference>
<proteinExistence type="predicted"/>
<dbReference type="EMBL" id="SLUN01000004">
    <property type="protein sequence ID" value="TCL74289.1"/>
    <property type="molecule type" value="Genomic_DNA"/>
</dbReference>
<dbReference type="Pfam" id="PF06580">
    <property type="entry name" value="His_kinase"/>
    <property type="match status" value="1"/>
</dbReference>
<organism evidence="4 5">
    <name type="scientific">Hydrogenispora ethanolica</name>
    <dbReference type="NCBI Taxonomy" id="1082276"/>
    <lineage>
        <taxon>Bacteria</taxon>
        <taxon>Bacillati</taxon>
        <taxon>Bacillota</taxon>
        <taxon>Hydrogenispora</taxon>
    </lineage>
</organism>
<dbReference type="InterPro" id="IPR036890">
    <property type="entry name" value="HATPase_C_sf"/>
</dbReference>
<keyword evidence="1" id="KW-0472">Membrane</keyword>
<dbReference type="SUPFAM" id="SSF55874">
    <property type="entry name" value="ATPase domain of HSP90 chaperone/DNA topoisomerase II/histidine kinase"/>
    <property type="match status" value="1"/>
</dbReference>
<accession>A0A4R1S577</accession>
<evidence type="ECO:0000256" key="1">
    <source>
        <dbReference type="SAM" id="Phobius"/>
    </source>
</evidence>
<dbReference type="AlphaFoldDB" id="A0A4R1S577"/>
<dbReference type="GO" id="GO:0016020">
    <property type="term" value="C:membrane"/>
    <property type="evidence" value="ECO:0007669"/>
    <property type="project" value="InterPro"/>
</dbReference>
<keyword evidence="4" id="KW-0418">Kinase</keyword>
<keyword evidence="5" id="KW-1185">Reference proteome</keyword>
<dbReference type="OrthoDB" id="9809348at2"/>
<keyword evidence="1" id="KW-1133">Transmembrane helix</keyword>
<evidence type="ECO:0000259" key="2">
    <source>
        <dbReference type="Pfam" id="PF02518"/>
    </source>
</evidence>
<evidence type="ECO:0000313" key="4">
    <source>
        <dbReference type="EMBL" id="TCL74289.1"/>
    </source>
</evidence>
<feature type="domain" description="Signal transduction histidine kinase internal region" evidence="3">
    <location>
        <begin position="338"/>
        <end position="417"/>
    </location>
</feature>
<feature type="domain" description="Histidine kinase/HSP90-like ATPase" evidence="2">
    <location>
        <begin position="437"/>
        <end position="541"/>
    </location>
</feature>
<sequence>MKRRPLFIYTKGLFYKIWLAACALIMVTAIANSVWVYLQVSEQLNHNIRRRLQWEARFYRQQLDQVFIRTTEKLNALVDSPAAVAANLPLLQDEMETIHNLAPSIVRSWVAYPDGRLIPSTRTRPEYVRLLPWWREYLVGKTPQTANGLWVGRGQSLIGRPRVAQADVMTLVPLFSFKLRGIKIMRAAGAELDLNSILSDETNANSSWADVPVSIYTMDGILIACPYRYQRGNLKLFARTSDHPLIRQMLAHPNEISGFGIYAHDDQKKVGLYLRDPSLGLVLTVEYPTAEIVDPVSRTTTGSLMVTALLLVIATIVLSTIYSNTKRLHRLEQLARSAEIRALQAHINPHFLFNTLDRMVGLATSAENLPLLKMLKSLANILRYTIRKTGELVTLQEELNYLREYINLQQVRFGSRFSFELEAAPALLQYKLFKLSIQPIVENCFTHGVDKTLDPVAITLAIRKKGHCLEICVFDNGVRVPEERFAEINRRLEQETYEADLLEHGLGLSSIHHRYRYAYGELYGIRLERLEQGLAVYLVIPLL</sequence>
<gene>
    <name evidence="4" type="ORF">EDC14_1004227</name>
</gene>
<dbReference type="PANTHER" id="PTHR34220:SF7">
    <property type="entry name" value="SENSOR HISTIDINE KINASE YPDA"/>
    <property type="match status" value="1"/>
</dbReference>
<dbReference type="GO" id="GO:0000155">
    <property type="term" value="F:phosphorelay sensor kinase activity"/>
    <property type="evidence" value="ECO:0007669"/>
    <property type="project" value="InterPro"/>
</dbReference>
<evidence type="ECO:0000259" key="3">
    <source>
        <dbReference type="Pfam" id="PF06580"/>
    </source>
</evidence>
<feature type="transmembrane region" description="Helical" evidence="1">
    <location>
        <begin position="12"/>
        <end position="38"/>
    </location>
</feature>